<sequence>MSRQSSSATRIVQSLLSKNPHLSSQQIYQNATEHLRPVLQPAHVIDKEGRIRMKRVSNMREGRRPWVPMPAAPYPQHPFKSMNFLKRTILASLEAQGLIHKARVERPIETEEERKEAIATAMRLTRRDERTALRLKEPVPSPRIPKTTVTEYAWKMGSLPPRPETSEGVDIESANEKGKQKEEENDEGFGLEEYEKSDEEEAKELAKRMQKAWEANRGASLDTLNQVSVDSSSNTIDTLQEKEENLIEMDEETKARWDAAVKLEEKFQQSQIIEQQQIEQRQQARRLAFKLEREQKKKERKEDELYGRIDSIKAEKKRIEALEAIENYAKQTGEDVSAWYEELGVKEGEELPINEDKKRKKGGFGLKRE</sequence>
<dbReference type="AlphaFoldDB" id="A0A1B9HYE0"/>
<dbReference type="EMBL" id="CP144529">
    <property type="protein sequence ID" value="WWC73821.1"/>
    <property type="molecule type" value="Genomic_DNA"/>
</dbReference>
<gene>
    <name evidence="2" type="ORF">I206_06126</name>
    <name evidence="3" type="ORF">I206_107793</name>
</gene>
<evidence type="ECO:0000313" key="3">
    <source>
        <dbReference type="EMBL" id="WWC73821.1"/>
    </source>
</evidence>
<reference evidence="3" key="2">
    <citation type="submission" date="2013-07" db="EMBL/GenBank/DDBJ databases">
        <authorList>
            <consortium name="The Broad Institute Genome Sequencing Platform"/>
            <person name="Cuomo C."/>
            <person name="Litvintseva A."/>
            <person name="Chen Y."/>
            <person name="Heitman J."/>
            <person name="Sun S."/>
            <person name="Springer D."/>
            <person name="Dromer F."/>
            <person name="Young S.K."/>
            <person name="Zeng Q."/>
            <person name="Gargeya S."/>
            <person name="Fitzgerald M."/>
            <person name="Abouelleil A."/>
            <person name="Alvarado L."/>
            <person name="Berlin A.M."/>
            <person name="Chapman S.B."/>
            <person name="Dewar J."/>
            <person name="Goldberg J."/>
            <person name="Griggs A."/>
            <person name="Gujja S."/>
            <person name="Hansen M."/>
            <person name="Howarth C."/>
            <person name="Imamovic A."/>
            <person name="Larimer J."/>
            <person name="McCowan C."/>
            <person name="Murphy C."/>
            <person name="Pearson M."/>
            <person name="Priest M."/>
            <person name="Roberts A."/>
            <person name="Saif S."/>
            <person name="Shea T."/>
            <person name="Sykes S."/>
            <person name="Wortman J."/>
            <person name="Nusbaum C."/>
            <person name="Birren B."/>
        </authorList>
    </citation>
    <scope>NUCLEOTIDE SEQUENCE</scope>
    <source>
        <strain evidence="3">CBS 10737</strain>
    </source>
</reference>
<accession>A0A1B9HYE0</accession>
<evidence type="ECO:0000313" key="2">
    <source>
        <dbReference type="EMBL" id="OCF48258.1"/>
    </source>
</evidence>
<feature type="compositionally biased region" description="Acidic residues" evidence="1">
    <location>
        <begin position="183"/>
        <end position="201"/>
    </location>
</feature>
<feature type="region of interest" description="Disordered" evidence="1">
    <location>
        <begin position="156"/>
        <end position="201"/>
    </location>
</feature>
<dbReference type="GeneID" id="30174495"/>
<keyword evidence="4" id="KW-1185">Reference proteome</keyword>
<evidence type="ECO:0000313" key="4">
    <source>
        <dbReference type="Proteomes" id="UP000094020"/>
    </source>
</evidence>
<organism evidence="2">
    <name type="scientific">Kwoniella pini CBS 10737</name>
    <dbReference type="NCBI Taxonomy" id="1296096"/>
    <lineage>
        <taxon>Eukaryota</taxon>
        <taxon>Fungi</taxon>
        <taxon>Dikarya</taxon>
        <taxon>Basidiomycota</taxon>
        <taxon>Agaricomycotina</taxon>
        <taxon>Tremellomycetes</taxon>
        <taxon>Tremellales</taxon>
        <taxon>Cryptococcaceae</taxon>
        <taxon>Kwoniella</taxon>
    </lineage>
</organism>
<name>A0A1B9HYE0_9TREE</name>
<dbReference type="KEGG" id="kpin:30174495"/>
<dbReference type="Proteomes" id="UP000094020">
    <property type="component" value="Chromosome 11"/>
</dbReference>
<dbReference type="EMBL" id="KI894014">
    <property type="protein sequence ID" value="OCF48258.1"/>
    <property type="molecule type" value="Genomic_DNA"/>
</dbReference>
<reference evidence="3" key="4">
    <citation type="submission" date="2024-02" db="EMBL/GenBank/DDBJ databases">
        <title>Comparative genomics of Cryptococcus and Kwoniella reveals pathogenesis evolution and contrasting modes of karyotype evolution via chromosome fusion or intercentromeric recombination.</title>
        <authorList>
            <person name="Coelho M.A."/>
            <person name="David-Palma M."/>
            <person name="Shea T."/>
            <person name="Bowers K."/>
            <person name="McGinley-Smith S."/>
            <person name="Mohammad A.W."/>
            <person name="Gnirke A."/>
            <person name="Yurkov A.M."/>
            <person name="Nowrousian M."/>
            <person name="Sun S."/>
            <person name="Cuomo C.A."/>
            <person name="Heitman J."/>
        </authorList>
    </citation>
    <scope>NUCLEOTIDE SEQUENCE</scope>
    <source>
        <strain evidence="3">CBS 10737</strain>
    </source>
</reference>
<dbReference type="OrthoDB" id="2587968at2759"/>
<evidence type="ECO:0000256" key="1">
    <source>
        <dbReference type="SAM" id="MobiDB-lite"/>
    </source>
</evidence>
<protein>
    <submittedName>
        <fullName evidence="2">Uncharacterized protein</fullName>
    </submittedName>
</protein>
<reference evidence="2" key="3">
    <citation type="submission" date="2016-07" db="EMBL/GenBank/DDBJ databases">
        <title>Evolution of pathogenesis and genome organization in the Tremellales.</title>
        <authorList>
            <person name="Cuomo C."/>
            <person name="Litvintseva A."/>
            <person name="Heitman J."/>
            <person name="Chen Y."/>
            <person name="Sun S."/>
            <person name="Springer D."/>
            <person name="Dromer F."/>
            <person name="Young S."/>
            <person name="Zeng Q."/>
            <person name="Chapman S."/>
            <person name="Gujja S."/>
            <person name="Saif S."/>
            <person name="Birren B."/>
        </authorList>
    </citation>
    <scope>NUCLEOTIDE SEQUENCE</scope>
    <source>
        <strain evidence="2">CBS 10737</strain>
    </source>
</reference>
<dbReference type="RefSeq" id="XP_019009477.1">
    <property type="nucleotide sequence ID" value="XM_019157837.1"/>
</dbReference>
<reference evidence="2" key="1">
    <citation type="submission" date="2013-07" db="EMBL/GenBank/DDBJ databases">
        <title>The Genome Sequence of Cryptococcus pinus CBS10737.</title>
        <authorList>
            <consortium name="The Broad Institute Genome Sequencing Platform"/>
            <person name="Cuomo C."/>
            <person name="Litvintseva A."/>
            <person name="Chen Y."/>
            <person name="Heitman J."/>
            <person name="Sun S."/>
            <person name="Springer D."/>
            <person name="Dromer F."/>
            <person name="Young S.K."/>
            <person name="Zeng Q."/>
            <person name="Gargeya S."/>
            <person name="Fitzgerald M."/>
            <person name="Abouelleil A."/>
            <person name="Alvarado L."/>
            <person name="Berlin A.M."/>
            <person name="Chapman S.B."/>
            <person name="Dewar J."/>
            <person name="Goldberg J."/>
            <person name="Griggs A."/>
            <person name="Gujja S."/>
            <person name="Hansen M."/>
            <person name="Howarth C."/>
            <person name="Imamovic A."/>
            <person name="Larimer J."/>
            <person name="McCowan C."/>
            <person name="Murphy C."/>
            <person name="Pearson M."/>
            <person name="Priest M."/>
            <person name="Roberts A."/>
            <person name="Saif S."/>
            <person name="Shea T."/>
            <person name="Sykes S."/>
            <person name="Wortman J."/>
            <person name="Nusbaum C."/>
            <person name="Birren B."/>
        </authorList>
    </citation>
    <scope>NUCLEOTIDE SEQUENCE [LARGE SCALE GENOMIC DNA]</scope>
    <source>
        <strain evidence="2">CBS 10737</strain>
    </source>
</reference>
<proteinExistence type="predicted"/>